<evidence type="ECO:0000256" key="1">
    <source>
        <dbReference type="SAM" id="SignalP"/>
    </source>
</evidence>
<organism evidence="2 3">
    <name type="scientific">Geothrix oryzae</name>
    <dbReference type="NCBI Taxonomy" id="2927975"/>
    <lineage>
        <taxon>Bacteria</taxon>
        <taxon>Pseudomonadati</taxon>
        <taxon>Acidobacteriota</taxon>
        <taxon>Holophagae</taxon>
        <taxon>Holophagales</taxon>
        <taxon>Holophagaceae</taxon>
        <taxon>Geothrix</taxon>
    </lineage>
</organism>
<evidence type="ECO:0008006" key="4">
    <source>
        <dbReference type="Google" id="ProtNLM"/>
    </source>
</evidence>
<accession>A0ABM8DSC6</accession>
<dbReference type="Proteomes" id="UP001242010">
    <property type="component" value="Chromosome"/>
</dbReference>
<evidence type="ECO:0000313" key="2">
    <source>
        <dbReference type="EMBL" id="BDU69917.1"/>
    </source>
</evidence>
<sequence>MRLLPVGSRALAPALTLVLSFASALALAAAPPPQAKDCVACHDQVDLEAFRPRAHGGLACVQCHTAITELPHPEKLPPVKCARCHAHEAKDYANSVHGLARMKGKDHAATCASCHGKAHEIVTKSDPASKVARKNMDATCGKCHDGAFLDKLNTRLPHRASRMDLKKMPGK</sequence>
<protein>
    <recommendedName>
        <fullName evidence="4">Class III cytochrome C family protein</fullName>
    </recommendedName>
</protein>
<dbReference type="Gene3D" id="3.90.10.10">
    <property type="entry name" value="Cytochrome C3"/>
    <property type="match status" value="1"/>
</dbReference>
<dbReference type="SUPFAM" id="SSF48695">
    <property type="entry name" value="Multiheme cytochromes"/>
    <property type="match status" value="1"/>
</dbReference>
<evidence type="ECO:0000313" key="3">
    <source>
        <dbReference type="Proteomes" id="UP001242010"/>
    </source>
</evidence>
<dbReference type="RefSeq" id="WP_286353638.1">
    <property type="nucleotide sequence ID" value="NZ_AP027079.1"/>
</dbReference>
<reference evidence="3" key="1">
    <citation type="journal article" date="2023" name="Int. J. Syst. Evol. Microbiol.">
        <title>Mesoterricola silvestris gen. nov., sp. nov., Mesoterricola sediminis sp. nov., Geothrix oryzae sp. nov., Geothrix edaphica sp. nov., Geothrix rubra sp. nov., and Geothrix limicola sp. nov., six novel members of Acidobacteriota isolated from soils.</title>
        <authorList>
            <person name="Itoh H."/>
            <person name="Sugisawa Y."/>
            <person name="Mise K."/>
            <person name="Xu Z."/>
            <person name="Kuniyasu M."/>
            <person name="Ushijima N."/>
            <person name="Kawano K."/>
            <person name="Kobayashi E."/>
            <person name="Shiratori Y."/>
            <person name="Masuda Y."/>
            <person name="Senoo K."/>
        </authorList>
    </citation>
    <scope>NUCLEOTIDE SEQUENCE [LARGE SCALE GENOMIC DNA]</scope>
    <source>
        <strain evidence="3">Red222</strain>
    </source>
</reference>
<dbReference type="InterPro" id="IPR036280">
    <property type="entry name" value="Multihaem_cyt_sf"/>
</dbReference>
<keyword evidence="3" id="KW-1185">Reference proteome</keyword>
<name>A0ABM8DSC6_9BACT</name>
<proteinExistence type="predicted"/>
<keyword evidence="1" id="KW-0732">Signal</keyword>
<gene>
    <name evidence="2" type="ORF">GETHOR_20180</name>
</gene>
<feature type="chain" id="PRO_5046018540" description="Class III cytochrome C family protein" evidence="1">
    <location>
        <begin position="29"/>
        <end position="171"/>
    </location>
</feature>
<feature type="signal peptide" evidence="1">
    <location>
        <begin position="1"/>
        <end position="28"/>
    </location>
</feature>
<dbReference type="EMBL" id="AP027079">
    <property type="protein sequence ID" value="BDU69917.1"/>
    <property type="molecule type" value="Genomic_DNA"/>
</dbReference>